<dbReference type="InterPro" id="IPR020846">
    <property type="entry name" value="MFS_dom"/>
</dbReference>
<evidence type="ECO:0000256" key="6">
    <source>
        <dbReference type="ARBA" id="ARBA00037968"/>
    </source>
</evidence>
<feature type="transmembrane region" description="Helical" evidence="7">
    <location>
        <begin position="352"/>
        <end position="369"/>
    </location>
</feature>
<evidence type="ECO:0000256" key="2">
    <source>
        <dbReference type="ARBA" id="ARBA00022448"/>
    </source>
</evidence>
<evidence type="ECO:0000256" key="7">
    <source>
        <dbReference type="SAM" id="Phobius"/>
    </source>
</evidence>
<feature type="transmembrane region" description="Helical" evidence="7">
    <location>
        <begin position="140"/>
        <end position="162"/>
    </location>
</feature>
<keyword evidence="3 7" id="KW-0812">Transmembrane</keyword>
<dbReference type="GO" id="GO:0016020">
    <property type="term" value="C:membrane"/>
    <property type="evidence" value="ECO:0007669"/>
    <property type="project" value="UniProtKB-SubCell"/>
</dbReference>
<name>A0A443HNZ3_BYSSP</name>
<comment type="similarity">
    <text evidence="6">Belongs to the major facilitator superfamily. Allantoate permease family.</text>
</comment>
<dbReference type="Proteomes" id="UP000283841">
    <property type="component" value="Unassembled WGS sequence"/>
</dbReference>
<feature type="transmembrane region" description="Helical" evidence="7">
    <location>
        <begin position="174"/>
        <end position="197"/>
    </location>
</feature>
<dbReference type="PANTHER" id="PTHR43791:SF32">
    <property type="entry name" value="MAJOR FACILITATOR SUPERFAMILY (MFS) PROFILE DOMAIN-CONTAINING PROTEIN"/>
    <property type="match status" value="1"/>
</dbReference>
<feature type="transmembrane region" description="Helical" evidence="7">
    <location>
        <begin position="446"/>
        <end position="469"/>
    </location>
</feature>
<organism evidence="9 10">
    <name type="scientific">Byssochlamys spectabilis</name>
    <name type="common">Paecilomyces variotii</name>
    <dbReference type="NCBI Taxonomy" id="264951"/>
    <lineage>
        <taxon>Eukaryota</taxon>
        <taxon>Fungi</taxon>
        <taxon>Dikarya</taxon>
        <taxon>Ascomycota</taxon>
        <taxon>Pezizomycotina</taxon>
        <taxon>Eurotiomycetes</taxon>
        <taxon>Eurotiomycetidae</taxon>
        <taxon>Eurotiales</taxon>
        <taxon>Thermoascaceae</taxon>
        <taxon>Paecilomyces</taxon>
    </lineage>
</organism>
<dbReference type="PROSITE" id="PS50850">
    <property type="entry name" value="MFS"/>
    <property type="match status" value="1"/>
</dbReference>
<feature type="domain" description="Major facilitator superfamily (MFS) profile" evidence="8">
    <location>
        <begin position="48"/>
        <end position="471"/>
    </location>
</feature>
<evidence type="ECO:0000256" key="5">
    <source>
        <dbReference type="ARBA" id="ARBA00023136"/>
    </source>
</evidence>
<dbReference type="VEuPathDB" id="FungiDB:C8Q69DRAFT_405443"/>
<dbReference type="SUPFAM" id="SSF103473">
    <property type="entry name" value="MFS general substrate transporter"/>
    <property type="match status" value="1"/>
</dbReference>
<keyword evidence="4 7" id="KW-1133">Transmembrane helix</keyword>
<dbReference type="STRING" id="264951.A0A443HNZ3"/>
<evidence type="ECO:0000256" key="1">
    <source>
        <dbReference type="ARBA" id="ARBA00004141"/>
    </source>
</evidence>
<feature type="transmembrane region" description="Helical" evidence="7">
    <location>
        <begin position="414"/>
        <end position="434"/>
    </location>
</feature>
<feature type="transmembrane region" description="Helical" evidence="7">
    <location>
        <begin position="381"/>
        <end position="402"/>
    </location>
</feature>
<evidence type="ECO:0000313" key="9">
    <source>
        <dbReference type="EMBL" id="RWQ93501.1"/>
    </source>
</evidence>
<feature type="transmembrane region" description="Helical" evidence="7">
    <location>
        <begin position="209"/>
        <end position="229"/>
    </location>
</feature>
<feature type="transmembrane region" description="Helical" evidence="7">
    <location>
        <begin position="325"/>
        <end position="345"/>
    </location>
</feature>
<dbReference type="GeneID" id="39597353"/>
<dbReference type="Pfam" id="PF07690">
    <property type="entry name" value="MFS_1"/>
    <property type="match status" value="1"/>
</dbReference>
<accession>A0A443HNZ3</accession>
<dbReference type="InterPro" id="IPR011701">
    <property type="entry name" value="MFS"/>
</dbReference>
<keyword evidence="2" id="KW-0813">Transport</keyword>
<keyword evidence="10" id="KW-1185">Reference proteome</keyword>
<dbReference type="EMBL" id="RCNU01000009">
    <property type="protein sequence ID" value="RWQ93501.1"/>
    <property type="molecule type" value="Genomic_DNA"/>
</dbReference>
<dbReference type="RefSeq" id="XP_028483146.1">
    <property type="nucleotide sequence ID" value="XM_028628076.1"/>
</dbReference>
<dbReference type="Gene3D" id="1.20.1250.20">
    <property type="entry name" value="MFS general substrate transporter like domains"/>
    <property type="match status" value="2"/>
</dbReference>
<evidence type="ECO:0000256" key="3">
    <source>
        <dbReference type="ARBA" id="ARBA00022692"/>
    </source>
</evidence>
<gene>
    <name evidence="9" type="ORF">C8Q69DRAFT_405443</name>
</gene>
<evidence type="ECO:0000313" key="10">
    <source>
        <dbReference type="Proteomes" id="UP000283841"/>
    </source>
</evidence>
<dbReference type="AlphaFoldDB" id="A0A443HNZ3"/>
<dbReference type="GO" id="GO:0022857">
    <property type="term" value="F:transmembrane transporter activity"/>
    <property type="evidence" value="ECO:0007669"/>
    <property type="project" value="InterPro"/>
</dbReference>
<keyword evidence="5 7" id="KW-0472">Membrane</keyword>
<protein>
    <submittedName>
        <fullName evidence="9">Major facilitator superfamily domain-containing protein</fullName>
    </submittedName>
</protein>
<dbReference type="FunFam" id="1.20.1250.20:FF:000065">
    <property type="entry name" value="Putative MFS pantothenate transporter"/>
    <property type="match status" value="1"/>
</dbReference>
<dbReference type="InterPro" id="IPR036259">
    <property type="entry name" value="MFS_trans_sf"/>
</dbReference>
<reference evidence="9 10" key="1">
    <citation type="journal article" date="2018" name="Front. Microbiol.">
        <title>Genomic and genetic insights into a cosmopolitan fungus, Paecilomyces variotii (Eurotiales).</title>
        <authorList>
            <person name="Urquhart A.S."/>
            <person name="Mondo S.J."/>
            <person name="Makela M.R."/>
            <person name="Hane J.K."/>
            <person name="Wiebenga A."/>
            <person name="He G."/>
            <person name="Mihaltcheva S."/>
            <person name="Pangilinan J."/>
            <person name="Lipzen A."/>
            <person name="Barry K."/>
            <person name="de Vries R.P."/>
            <person name="Grigoriev I.V."/>
            <person name="Idnurm A."/>
        </authorList>
    </citation>
    <scope>NUCLEOTIDE SEQUENCE [LARGE SCALE GENOMIC DNA]</scope>
    <source>
        <strain evidence="9 10">CBS 101075</strain>
    </source>
</reference>
<comment type="subcellular location">
    <subcellularLocation>
        <location evidence="1">Membrane</location>
        <topology evidence="1">Multi-pass membrane protein</topology>
    </subcellularLocation>
</comment>
<evidence type="ECO:0000256" key="4">
    <source>
        <dbReference type="ARBA" id="ARBA00022989"/>
    </source>
</evidence>
<evidence type="ECO:0000259" key="8">
    <source>
        <dbReference type="PROSITE" id="PS50850"/>
    </source>
</evidence>
<comment type="caution">
    <text evidence="9">The sequence shown here is derived from an EMBL/GenBank/DDBJ whole genome shotgun (WGS) entry which is preliminary data.</text>
</comment>
<sequence length="500" mass="55005">MVAEGTYASKEAGGGNDDVVAVNIAESTQPDWDEKEERRVKQKIDFILLPILGLAFFALQCDRGNIANALTDTITEDLKVTTNQINVGNSLLSAGIVVLEIPSNILLQKVGPQRWLSFQIISWGLVATFQAFATNYAGFLVTRILLGLFEAGFIPGALYTMSTWYKKSETSLRISLFFLGNLLASATVSLIGAGILTMAGRDGVAGWRWLFIIEGIITIGIGIIFILLLPPRVGYPKPLIGLGRWSYFTPREQYILVRRVLLDDPSKTTSELSISGRDVWHTVRNPRILVHVLITLSSTISVQAEQTYAPSIIKSLGFSSVKANALFSVGNFIAAAMAVILGFLADRIRRRGPSALIGSVWCLISYACLRESVHYPKWNRYAAIVFATATNSMVHIINVGWLSVNCRSPQQRSVAMALIIMAANAAGIAGNQVFRTQDAPLYLHAFTAMLCLAAVCLATVIGQMFWYMWSNRQMAKSGTVPTVQAKTEGIEIVQTWWWTW</sequence>
<dbReference type="PANTHER" id="PTHR43791">
    <property type="entry name" value="PERMEASE-RELATED"/>
    <property type="match status" value="1"/>
</dbReference>
<proteinExistence type="inferred from homology"/>